<name>A0A9W8XVR3_9PLEO</name>
<evidence type="ECO:0000256" key="1">
    <source>
        <dbReference type="SAM" id="MobiDB-lite"/>
    </source>
</evidence>
<feature type="region of interest" description="Disordered" evidence="1">
    <location>
        <begin position="206"/>
        <end position="238"/>
    </location>
</feature>
<proteinExistence type="predicted"/>
<sequence length="238" mass="28566">MSMTSLLIQWPAALTRFEFGSLLRYPYILDYPMFESWLLIHKDTLKHVAIGHLSERGDRRLFNATLFPHLEYLRLSRWQMSQVSVEFQADDANILGPSLKTFCWDFRVFDEHNEDWHGFGKTAALWVEKIISEAVAREAVLKTFQIQFKPRYGDTELAWGYPWDWMVDLRERVFKPTGMGLVYSEPRITKEQWLEWLKRPDRKDIEEEEYERSLWETDRPPKEEDKNSEGAKFESWYQ</sequence>
<keyword evidence="3" id="KW-1185">Reference proteome</keyword>
<protein>
    <submittedName>
        <fullName evidence="2">Uncharacterized protein</fullName>
    </submittedName>
</protein>
<dbReference type="AlphaFoldDB" id="A0A9W8XVR3"/>
<dbReference type="EMBL" id="JAPEUX010000002">
    <property type="protein sequence ID" value="KAJ4358668.1"/>
    <property type="molecule type" value="Genomic_DNA"/>
</dbReference>
<dbReference type="GeneID" id="80906782"/>
<evidence type="ECO:0000313" key="3">
    <source>
        <dbReference type="Proteomes" id="UP001140513"/>
    </source>
</evidence>
<accession>A0A9W8XVR3</accession>
<dbReference type="OrthoDB" id="4840564at2759"/>
<evidence type="ECO:0000313" key="2">
    <source>
        <dbReference type="EMBL" id="KAJ4358668.1"/>
    </source>
</evidence>
<organism evidence="2 3">
    <name type="scientific">Didymosphaeria variabile</name>
    <dbReference type="NCBI Taxonomy" id="1932322"/>
    <lineage>
        <taxon>Eukaryota</taxon>
        <taxon>Fungi</taxon>
        <taxon>Dikarya</taxon>
        <taxon>Ascomycota</taxon>
        <taxon>Pezizomycotina</taxon>
        <taxon>Dothideomycetes</taxon>
        <taxon>Pleosporomycetidae</taxon>
        <taxon>Pleosporales</taxon>
        <taxon>Massarineae</taxon>
        <taxon>Didymosphaeriaceae</taxon>
        <taxon>Didymosphaeria</taxon>
    </lineage>
</organism>
<gene>
    <name evidence="2" type="ORF">N0V89_003252</name>
</gene>
<feature type="compositionally biased region" description="Basic and acidic residues" evidence="1">
    <location>
        <begin position="206"/>
        <end position="232"/>
    </location>
</feature>
<dbReference type="Proteomes" id="UP001140513">
    <property type="component" value="Unassembled WGS sequence"/>
</dbReference>
<dbReference type="RefSeq" id="XP_056075527.1">
    <property type="nucleotide sequence ID" value="XM_056212054.1"/>
</dbReference>
<reference evidence="2" key="1">
    <citation type="submission" date="2022-10" db="EMBL/GenBank/DDBJ databases">
        <title>Tapping the CABI collections for fungal endophytes: first genome assemblies for Collariella, Neodidymelliopsis, Ascochyta clinopodiicola, Didymella pomorum, Didymosphaeria variabile, Neocosmospora piperis and Neocucurbitaria cava.</title>
        <authorList>
            <person name="Hill R."/>
        </authorList>
    </citation>
    <scope>NUCLEOTIDE SEQUENCE</scope>
    <source>
        <strain evidence="2">IMI 356815</strain>
    </source>
</reference>
<comment type="caution">
    <text evidence="2">The sequence shown here is derived from an EMBL/GenBank/DDBJ whole genome shotgun (WGS) entry which is preliminary data.</text>
</comment>